<proteinExistence type="predicted"/>
<keyword evidence="2" id="KW-1185">Reference proteome</keyword>
<accession>A0A4Y1WTQ5</accession>
<dbReference type="EMBL" id="AP019735">
    <property type="protein sequence ID" value="BBL04267.1"/>
    <property type="molecule type" value="Genomic_DNA"/>
</dbReference>
<dbReference type="Proteomes" id="UP000318946">
    <property type="component" value="Chromosome"/>
</dbReference>
<gene>
    <name evidence="1" type="ORF">A5CBH24_15800</name>
</gene>
<dbReference type="KEGG" id="acou:A5CBH24_15800"/>
<protein>
    <submittedName>
        <fullName evidence="1">Uncharacterized protein</fullName>
    </submittedName>
</protein>
<dbReference type="Gene3D" id="3.10.20.310">
    <property type="entry name" value="membrane protein fhac"/>
    <property type="match status" value="1"/>
</dbReference>
<dbReference type="AlphaFoldDB" id="A0A4Y1WTQ5"/>
<organism evidence="1 2">
    <name type="scientific">Alistipes communis</name>
    <dbReference type="NCBI Taxonomy" id="2585118"/>
    <lineage>
        <taxon>Bacteria</taxon>
        <taxon>Pseudomonadati</taxon>
        <taxon>Bacteroidota</taxon>
        <taxon>Bacteroidia</taxon>
        <taxon>Bacteroidales</taxon>
        <taxon>Rikenellaceae</taxon>
        <taxon>Alistipes</taxon>
    </lineage>
</organism>
<evidence type="ECO:0000313" key="2">
    <source>
        <dbReference type="Proteomes" id="UP000318946"/>
    </source>
</evidence>
<evidence type="ECO:0000313" key="1">
    <source>
        <dbReference type="EMBL" id="BBL04267.1"/>
    </source>
</evidence>
<name>A0A4Y1WTQ5_9BACT</name>
<sequence length="630" mass="72132">MLLLSLLPAFVPARETAPRIDLRHGVRPDTIRLKAEDLKLGLPCDSVYLKRRDSLRRNDSLRRQAEQRNQRLYDSIRSKTTRRAVPRLLYRMLFVNPVLDTTANGRVLDESRQFERYSGRRIGEVVIAQDPVFTPDGNWLERTGNKLHVMTRERVLRRDLLFEPGDTIAPELLVRNLQLLRSRAYISDATMELTPDSLDSTRVVVTLRSRDSWTISADAALHGEGRTMIGLSDANIFGSGNRLSVATNFSRNDFGYGGNVVSYDIPNFLGSFYKANFSAGRDFYNSELRIGVGKEFILPTDYELGIAYNNVKAKYYLVDRDTSDLAKSKRFDVWAGRSRYIRSIRSSVFLTARYGFARYSLRPDVTKTYNPAFHDTDDVLVGLGLYREKFYTTNMIYGFGTREYLATGYKAELVGGYSWREFGEDMYMGLSYKAGGFTRAGYLMGGFSLGSFIDLATGQWTQSAVDVNLRWFSPLFVWKRSHIRQFLSLNYTQGWNRLEGSDEVLRFTAQDGLSLLKEDLVGTNRMVLNTETVFFTPYQPLGFRIALFGFADFGLLGRDANIFKNNFYTTFGLGVRLRNERLVFSTIQLRLGVALGKGGWADCRYFQASNGTRMEQYRYLPSRPEIVRFR</sequence>
<reference evidence="2" key="1">
    <citation type="submission" date="2019-06" db="EMBL/GenBank/DDBJ databases">
        <title>Alistipes onderdonkii subsp. vulgaris subsp. nov., Alistipes dispar sp. nov. and Alistipes communis sp. nov., isolated from human faeces, and creation of Alistipes onderdonkii subsp. onderdonkii subsp. nov.</title>
        <authorList>
            <person name="Sakamoto M."/>
            <person name="Ikeyama N."/>
            <person name="Ogata Y."/>
            <person name="Suda W."/>
            <person name="Iino T."/>
            <person name="Hattori M."/>
            <person name="Ohkuma M."/>
        </authorList>
    </citation>
    <scope>NUCLEOTIDE SEQUENCE [LARGE SCALE GENOMIC DNA]</scope>
    <source>
        <strain evidence="2">5CBH24</strain>
    </source>
</reference>